<dbReference type="Pfam" id="PF08323">
    <property type="entry name" value="Glyco_transf_5"/>
    <property type="match status" value="1"/>
</dbReference>
<reference evidence="6" key="1">
    <citation type="journal article" date="2021" name="PeerJ">
        <title>Extensive microbial diversity within the chicken gut microbiome revealed by metagenomics and culture.</title>
        <authorList>
            <person name="Gilroy R."/>
            <person name="Ravi A."/>
            <person name="Getino M."/>
            <person name="Pursley I."/>
            <person name="Horton D.L."/>
            <person name="Alikhan N.F."/>
            <person name="Baker D."/>
            <person name="Gharbi K."/>
            <person name="Hall N."/>
            <person name="Watson M."/>
            <person name="Adriaenssens E.M."/>
            <person name="Foster-Nyarko E."/>
            <person name="Jarju S."/>
            <person name="Secka A."/>
            <person name="Antonio M."/>
            <person name="Oren A."/>
            <person name="Chaudhuri R.R."/>
            <person name="La Ragione R."/>
            <person name="Hildebrand F."/>
            <person name="Pallen M.J."/>
        </authorList>
    </citation>
    <scope>NUCLEOTIDE SEQUENCE</scope>
    <source>
        <strain evidence="6">Gambia16-930</strain>
    </source>
</reference>
<name>A0A9D1RF86_9BACT</name>
<dbReference type="Gene3D" id="3.40.50.2000">
    <property type="entry name" value="Glycogen Phosphorylase B"/>
    <property type="match status" value="1"/>
</dbReference>
<feature type="non-terminal residue" evidence="6">
    <location>
        <position position="91"/>
    </location>
</feature>
<accession>A0A9D1RF86</accession>
<dbReference type="GO" id="GO:0009011">
    <property type="term" value="F:alpha-1,4-glucan glucosyltransferase (ADP-glucose donor) activity"/>
    <property type="evidence" value="ECO:0007669"/>
    <property type="project" value="UniProtKB-EC"/>
</dbReference>
<feature type="domain" description="Starch synthase catalytic" evidence="5">
    <location>
        <begin position="1"/>
        <end position="45"/>
    </location>
</feature>
<evidence type="ECO:0000313" key="7">
    <source>
        <dbReference type="Proteomes" id="UP000824267"/>
    </source>
</evidence>
<dbReference type="AlphaFoldDB" id="A0A9D1RF86"/>
<dbReference type="EMBL" id="DXGG01000025">
    <property type="protein sequence ID" value="HIW86779.1"/>
    <property type="molecule type" value="Genomic_DNA"/>
</dbReference>
<comment type="catalytic activity">
    <reaction evidence="1">
        <text>[(1-&gt;4)-alpha-D-glucosyl](n) + ADP-alpha-D-glucose = [(1-&gt;4)-alpha-D-glucosyl](n+1) + ADP + H(+)</text>
        <dbReference type="Rhea" id="RHEA:18189"/>
        <dbReference type="Rhea" id="RHEA-COMP:9584"/>
        <dbReference type="Rhea" id="RHEA-COMP:9587"/>
        <dbReference type="ChEBI" id="CHEBI:15378"/>
        <dbReference type="ChEBI" id="CHEBI:15444"/>
        <dbReference type="ChEBI" id="CHEBI:57498"/>
        <dbReference type="ChEBI" id="CHEBI:456216"/>
        <dbReference type="EC" id="2.4.1.21"/>
    </reaction>
</comment>
<sequence>MFGWEYPPHISGGLGTACFGLTTALTKKGVDILFVVPKLFGDEYVSGARLLSAEQVSNALARMDISQIESVLSDLCNRISYVEIDSLLVPY</sequence>
<comment type="caution">
    <text evidence="6">The sequence shown here is derived from an EMBL/GenBank/DDBJ whole genome shotgun (WGS) entry which is preliminary data.</text>
</comment>
<dbReference type="Proteomes" id="UP000824267">
    <property type="component" value="Unassembled WGS sequence"/>
</dbReference>
<proteinExistence type="predicted"/>
<evidence type="ECO:0000256" key="2">
    <source>
        <dbReference type="ARBA" id="ARBA00012588"/>
    </source>
</evidence>
<evidence type="ECO:0000256" key="3">
    <source>
        <dbReference type="ARBA" id="ARBA00022676"/>
    </source>
</evidence>
<organism evidence="6 7">
    <name type="scientific">Candidatus Onthomorpha intestinigallinarum</name>
    <dbReference type="NCBI Taxonomy" id="2840880"/>
    <lineage>
        <taxon>Bacteria</taxon>
        <taxon>Pseudomonadati</taxon>
        <taxon>Bacteroidota</taxon>
        <taxon>Bacteroidia</taxon>
        <taxon>Bacteroidales</taxon>
        <taxon>Candidatus Onthomorpha</taxon>
    </lineage>
</organism>
<gene>
    <name evidence="6" type="ORF">IAC47_00680</name>
</gene>
<keyword evidence="4" id="KW-0808">Transferase</keyword>
<dbReference type="EC" id="2.4.1.21" evidence="2"/>
<evidence type="ECO:0000313" key="6">
    <source>
        <dbReference type="EMBL" id="HIW86779.1"/>
    </source>
</evidence>
<dbReference type="InterPro" id="IPR013534">
    <property type="entry name" value="Starch_synth_cat_dom"/>
</dbReference>
<keyword evidence="3" id="KW-0328">Glycosyltransferase</keyword>
<protein>
    <recommendedName>
        <fullName evidence="2">starch synthase</fullName>
        <ecNumber evidence="2">2.4.1.21</ecNumber>
    </recommendedName>
</protein>
<evidence type="ECO:0000256" key="4">
    <source>
        <dbReference type="ARBA" id="ARBA00022679"/>
    </source>
</evidence>
<evidence type="ECO:0000259" key="5">
    <source>
        <dbReference type="Pfam" id="PF08323"/>
    </source>
</evidence>
<reference evidence="6" key="2">
    <citation type="submission" date="2021-04" db="EMBL/GenBank/DDBJ databases">
        <authorList>
            <person name="Gilroy R."/>
        </authorList>
    </citation>
    <scope>NUCLEOTIDE SEQUENCE</scope>
    <source>
        <strain evidence="6">Gambia16-930</strain>
    </source>
</reference>
<evidence type="ECO:0000256" key="1">
    <source>
        <dbReference type="ARBA" id="ARBA00001478"/>
    </source>
</evidence>